<dbReference type="SUPFAM" id="SSF53955">
    <property type="entry name" value="Lysozyme-like"/>
    <property type="match status" value="1"/>
</dbReference>
<evidence type="ECO:0000256" key="3">
    <source>
        <dbReference type="RuleBase" id="RU003788"/>
    </source>
</evidence>
<reference evidence="4 5" key="1">
    <citation type="submission" date="2023-05" db="EMBL/GenBank/DDBJ databases">
        <title>Pseudoalteromonas ardens sp. nov., Pseudoalteromonas obscura sp. nov., and Pseudoalteromonas umbrosa sp. nov., isolated from the coral Montipora capitata.</title>
        <authorList>
            <person name="Thomas E.M."/>
            <person name="Smith E.M."/>
            <person name="Papke E."/>
            <person name="Shlafstein M.D."/>
            <person name="Oline D.K."/>
            <person name="Videau P."/>
            <person name="Saw J.H."/>
            <person name="Strangman W.K."/>
            <person name="Ushijima B."/>
        </authorList>
    </citation>
    <scope>NUCLEOTIDE SEQUENCE [LARGE SCALE GENOMIC DNA]</scope>
    <source>
        <strain evidence="4 5">P94</strain>
    </source>
</reference>
<proteinExistence type="inferred from homology"/>
<evidence type="ECO:0000256" key="2">
    <source>
        <dbReference type="ARBA" id="ARBA00022638"/>
    </source>
</evidence>
<dbReference type="Proteomes" id="UP001231915">
    <property type="component" value="Unassembled WGS sequence"/>
</dbReference>
<keyword evidence="5" id="KW-1185">Reference proteome</keyword>
<dbReference type="Gene3D" id="1.10.530.40">
    <property type="match status" value="1"/>
</dbReference>
<keyword evidence="3" id="KW-0378">Hydrolase</keyword>
<evidence type="ECO:0000313" key="4">
    <source>
        <dbReference type="EMBL" id="MDK2593813.1"/>
    </source>
</evidence>
<accession>A0ABT7EEV7</accession>
<protein>
    <recommendedName>
        <fullName evidence="3">Lysozyme</fullName>
        <ecNumber evidence="3">3.2.1.17</ecNumber>
    </recommendedName>
</protein>
<name>A0ABT7EEV7_9GAMM</name>
<sequence length="143" mass="15953">MKQSVSQEAIESLKVQLICHEGLLCKPTRNAQGELIIGVGRKLEHVGVSEQEAERMLENDITGLIQTLAQELPIFNQQSELRKLVLLNMAFSIGVEGVKRLKKLLAALCVEDYTLAADEIWHGGWISEHSDRAMELAIMMKQG</sequence>
<dbReference type="RefSeq" id="WP_211013083.1">
    <property type="nucleotide sequence ID" value="NZ_JASJUT010000001.1"/>
</dbReference>
<keyword evidence="1 3" id="KW-0929">Antimicrobial</keyword>
<evidence type="ECO:0000256" key="1">
    <source>
        <dbReference type="ARBA" id="ARBA00022529"/>
    </source>
</evidence>
<dbReference type="InterPro" id="IPR023347">
    <property type="entry name" value="Lysozyme_dom_sf"/>
</dbReference>
<comment type="caution">
    <text evidence="4">The sequence shown here is derived from an EMBL/GenBank/DDBJ whole genome shotgun (WGS) entry which is preliminary data.</text>
</comment>
<keyword evidence="2 3" id="KW-0081">Bacteriolytic enzyme</keyword>
<gene>
    <name evidence="4" type="ORF">QNM18_01880</name>
</gene>
<evidence type="ECO:0000313" key="5">
    <source>
        <dbReference type="Proteomes" id="UP001231915"/>
    </source>
</evidence>
<dbReference type="EMBL" id="JASJUT010000001">
    <property type="protein sequence ID" value="MDK2593813.1"/>
    <property type="molecule type" value="Genomic_DNA"/>
</dbReference>
<comment type="catalytic activity">
    <reaction evidence="3">
        <text>Hydrolysis of (1-&gt;4)-beta-linkages between N-acetylmuramic acid and N-acetyl-D-glucosamine residues in a peptidoglycan and between N-acetyl-D-glucosamine residues in chitodextrins.</text>
        <dbReference type="EC" id="3.2.1.17"/>
    </reaction>
</comment>
<keyword evidence="3" id="KW-0326">Glycosidase</keyword>
<dbReference type="InterPro" id="IPR023346">
    <property type="entry name" value="Lysozyme-like_dom_sf"/>
</dbReference>
<dbReference type="Pfam" id="PF00959">
    <property type="entry name" value="Phage_lysozyme"/>
    <property type="match status" value="1"/>
</dbReference>
<organism evidence="4 5">
    <name type="scientific">Pseudoalteromonas obscura</name>
    <dbReference type="NCBI Taxonomy" id="3048491"/>
    <lineage>
        <taxon>Bacteria</taxon>
        <taxon>Pseudomonadati</taxon>
        <taxon>Pseudomonadota</taxon>
        <taxon>Gammaproteobacteria</taxon>
        <taxon>Alteromonadales</taxon>
        <taxon>Pseudoalteromonadaceae</taxon>
        <taxon>Pseudoalteromonas</taxon>
    </lineage>
</organism>
<dbReference type="PANTHER" id="PTHR37406">
    <property type="entry name" value="T4-TYPE LYSOZYME 1-RELATED"/>
    <property type="match status" value="1"/>
</dbReference>
<comment type="similarity">
    <text evidence="3">Belongs to the glycosyl hydrolase 24 family.</text>
</comment>
<dbReference type="InterPro" id="IPR052619">
    <property type="entry name" value="Phage_lysozyme-like"/>
</dbReference>
<dbReference type="PANTHER" id="PTHR37406:SF1">
    <property type="entry name" value="T4-TYPE LYSOZYME 1-RELATED"/>
    <property type="match status" value="1"/>
</dbReference>
<dbReference type="InterPro" id="IPR002196">
    <property type="entry name" value="Glyco_hydro_24"/>
</dbReference>
<dbReference type="EC" id="3.2.1.17" evidence="3"/>